<accession>S7ZVG9</accession>
<evidence type="ECO:0000313" key="1">
    <source>
        <dbReference type="EMBL" id="EPS32751.1"/>
    </source>
</evidence>
<reference evidence="1 2" key="1">
    <citation type="journal article" date="2013" name="PLoS ONE">
        <title>Genomic and secretomic analyses reveal unique features of the lignocellulolytic enzyme system of Penicillium decumbens.</title>
        <authorList>
            <person name="Liu G."/>
            <person name="Zhang L."/>
            <person name="Wei X."/>
            <person name="Zou G."/>
            <person name="Qin Y."/>
            <person name="Ma L."/>
            <person name="Li J."/>
            <person name="Zheng H."/>
            <person name="Wang S."/>
            <person name="Wang C."/>
            <person name="Xun L."/>
            <person name="Zhao G.-P."/>
            <person name="Zhou Z."/>
            <person name="Qu Y."/>
        </authorList>
    </citation>
    <scope>NUCLEOTIDE SEQUENCE [LARGE SCALE GENOMIC DNA]</scope>
    <source>
        <strain evidence="2">114-2 / CGMCC 5302</strain>
    </source>
</reference>
<name>S7ZVG9_PENO1</name>
<organism evidence="1 2">
    <name type="scientific">Penicillium oxalicum (strain 114-2 / CGMCC 5302)</name>
    <name type="common">Penicillium decumbens</name>
    <dbReference type="NCBI Taxonomy" id="933388"/>
    <lineage>
        <taxon>Eukaryota</taxon>
        <taxon>Fungi</taxon>
        <taxon>Dikarya</taxon>
        <taxon>Ascomycota</taxon>
        <taxon>Pezizomycotina</taxon>
        <taxon>Eurotiomycetes</taxon>
        <taxon>Eurotiomycetidae</taxon>
        <taxon>Eurotiales</taxon>
        <taxon>Aspergillaceae</taxon>
        <taxon>Penicillium</taxon>
    </lineage>
</organism>
<gene>
    <name evidence="1" type="ORF">PDE_07711</name>
</gene>
<dbReference type="HOGENOM" id="CLU_2307025_0_0_1"/>
<sequence length="100" mass="11058">MLAGDESHSWARCGQWVHPVRPLSQLAHQPQLDSSAMTVGSTVEITALGDDWARAHRPSSFTLRQCVTHQRLQTSLVRTGLVEIVTADYSAQLHTLDPLD</sequence>
<proteinExistence type="predicted"/>
<protein>
    <submittedName>
        <fullName evidence="1">Uncharacterized protein</fullName>
    </submittedName>
</protein>
<dbReference type="Proteomes" id="UP000019376">
    <property type="component" value="Unassembled WGS sequence"/>
</dbReference>
<evidence type="ECO:0000313" key="2">
    <source>
        <dbReference type="Proteomes" id="UP000019376"/>
    </source>
</evidence>
<keyword evidence="2" id="KW-1185">Reference proteome</keyword>
<dbReference type="AlphaFoldDB" id="S7ZVG9"/>
<dbReference type="EMBL" id="KB644414">
    <property type="protein sequence ID" value="EPS32751.1"/>
    <property type="molecule type" value="Genomic_DNA"/>
</dbReference>